<organism evidence="2 3">
    <name type="scientific">Psilocybe cf. subviscida</name>
    <dbReference type="NCBI Taxonomy" id="2480587"/>
    <lineage>
        <taxon>Eukaryota</taxon>
        <taxon>Fungi</taxon>
        <taxon>Dikarya</taxon>
        <taxon>Basidiomycota</taxon>
        <taxon>Agaricomycotina</taxon>
        <taxon>Agaricomycetes</taxon>
        <taxon>Agaricomycetidae</taxon>
        <taxon>Agaricales</taxon>
        <taxon>Agaricineae</taxon>
        <taxon>Strophariaceae</taxon>
        <taxon>Psilocybe</taxon>
    </lineage>
</organism>
<dbReference type="EMBL" id="JAACJJ010000044">
    <property type="protein sequence ID" value="KAF5314284.1"/>
    <property type="molecule type" value="Genomic_DNA"/>
</dbReference>
<sequence>MGTCYSIFSRGGIPSNGRSSVDSLSDSDVYALIDSAVASGRILGNPATINVLTPPRAWRITQDAVVKICKPSEPFMMSYISTRTSIPMPKVRRVLPLDRSSTSKGERHYLVMDHVEGDILAVAWPTMTWWARCCVIWYMRSYIRQLHNLPLPFHGVAGRVDASGKPCKNHGFYFTRRGAGPFQSYTDMADFYDQRRFNHLVVTHRAYGMLIRGLPKFDRSQPLVVCHLDLHMNNIIVAPNGLPWLIDWGSSGMYPAWLEYGFLAAWGELVPPFMAETLYSTELRAMPMSCLKCLHTNCLARSTSTILYRQLSFHPAWRHLRRLSSTVHDEKFFACTSRRWLCDEERNPAVRYQKFDIDALKRAIASSTGAERVVEFSKIGEGWCNKVFRAGLSDGRSVIARIPTPLAMPGSPHLVTASEVATMRFLRERLGLTQVPRIISWSSRASETPVGAEYIIMDVADGVELETVWHALTIQQKVRVVYQWIQFERRVIKAIRGGGYGSIYYRHDIPPEQARDLYLVDGKDDEFVLGPAVNPTLFWEEEYDKPVDLKLDRGPWPDIASYLKSISNSERAWIQKFARAPSRKYVAPWEPPVHLKDPADHIRLLDLYDMVASYFIPADADFLRPTLRLLDSNSGNIFLSKDALDRDGSIEISAVIDWQHTAVLPLYLCVTLPVFVDSATPAPRQDQELSLKEQDHLRMAYRMLYSKTGWDDTWASALALTLDHGSTSMQLPLTAQGCWHGGYVKVKKTLIDVARNWKVLFPHLENPPLGKEPFSDEEILRADQDEASWQAAYGARASMQEKIGVDDYGGVDLDGYDSAVRANQKLFEEWLETVSSDDLDGTTPTDIWPYRLR</sequence>
<dbReference type="GO" id="GO:0005739">
    <property type="term" value="C:mitochondrion"/>
    <property type="evidence" value="ECO:0007669"/>
    <property type="project" value="TreeGrafter"/>
</dbReference>
<dbReference type="SUPFAM" id="SSF56112">
    <property type="entry name" value="Protein kinase-like (PK-like)"/>
    <property type="match status" value="2"/>
</dbReference>
<dbReference type="InterPro" id="IPR051035">
    <property type="entry name" value="Mito_inheritance_9"/>
</dbReference>
<reference evidence="2 3" key="1">
    <citation type="journal article" date="2020" name="ISME J.">
        <title>Uncovering the hidden diversity of litter-decomposition mechanisms in mushroom-forming fungi.</title>
        <authorList>
            <person name="Floudas D."/>
            <person name="Bentzer J."/>
            <person name="Ahren D."/>
            <person name="Johansson T."/>
            <person name="Persson P."/>
            <person name="Tunlid A."/>
        </authorList>
    </citation>
    <scope>NUCLEOTIDE SEQUENCE [LARGE SCALE GENOMIC DNA]</scope>
    <source>
        <strain evidence="2 3">CBS 101986</strain>
    </source>
</reference>
<keyword evidence="3" id="KW-1185">Reference proteome</keyword>
<evidence type="ECO:0000313" key="2">
    <source>
        <dbReference type="EMBL" id="KAF5314284.1"/>
    </source>
</evidence>
<dbReference type="AlphaFoldDB" id="A0A8H5B059"/>
<dbReference type="PANTHER" id="PTHR36091:SF2">
    <property type="entry name" value="AMINOGLYCOSIDE PHOSPHOTRANSFERASE DOMAIN-CONTAINING PROTEIN"/>
    <property type="match status" value="1"/>
</dbReference>
<dbReference type="OrthoDB" id="2968323at2759"/>
<feature type="domain" description="Aminoglycoside phosphotransferase" evidence="1">
    <location>
        <begin position="198"/>
        <end position="276"/>
    </location>
</feature>
<dbReference type="Gene3D" id="1.10.510.10">
    <property type="entry name" value="Transferase(Phosphotransferase) domain 1"/>
    <property type="match status" value="1"/>
</dbReference>
<dbReference type="PANTHER" id="PTHR36091">
    <property type="entry name" value="ALTERED INHERITANCE OF MITOCHONDRIA PROTEIN 9, MITOCHONDRIAL"/>
    <property type="match status" value="1"/>
</dbReference>
<evidence type="ECO:0000313" key="3">
    <source>
        <dbReference type="Proteomes" id="UP000567179"/>
    </source>
</evidence>
<protein>
    <recommendedName>
        <fullName evidence="1">Aminoglycoside phosphotransferase domain-containing protein</fullName>
    </recommendedName>
</protein>
<dbReference type="InterPro" id="IPR002575">
    <property type="entry name" value="Aminoglycoside_PTrfase"/>
</dbReference>
<proteinExistence type="predicted"/>
<accession>A0A8H5B059</accession>
<evidence type="ECO:0000259" key="1">
    <source>
        <dbReference type="Pfam" id="PF01636"/>
    </source>
</evidence>
<dbReference type="InterPro" id="IPR011009">
    <property type="entry name" value="Kinase-like_dom_sf"/>
</dbReference>
<name>A0A8H5B059_9AGAR</name>
<comment type="caution">
    <text evidence="2">The sequence shown here is derived from an EMBL/GenBank/DDBJ whole genome shotgun (WGS) entry which is preliminary data.</text>
</comment>
<gene>
    <name evidence="2" type="ORF">D9619_011847</name>
</gene>
<dbReference type="Pfam" id="PF01636">
    <property type="entry name" value="APH"/>
    <property type="match status" value="1"/>
</dbReference>
<dbReference type="Proteomes" id="UP000567179">
    <property type="component" value="Unassembled WGS sequence"/>
</dbReference>